<dbReference type="SUPFAM" id="SSF56281">
    <property type="entry name" value="Metallo-hydrolase/oxidoreductase"/>
    <property type="match status" value="1"/>
</dbReference>
<organism evidence="3 4">
    <name type="scientific">Longimicrobium terrae</name>
    <dbReference type="NCBI Taxonomy" id="1639882"/>
    <lineage>
        <taxon>Bacteria</taxon>
        <taxon>Pseudomonadati</taxon>
        <taxon>Gemmatimonadota</taxon>
        <taxon>Longimicrobiia</taxon>
        <taxon>Longimicrobiales</taxon>
        <taxon>Longimicrobiaceae</taxon>
        <taxon>Longimicrobium</taxon>
    </lineage>
</organism>
<dbReference type="PANTHER" id="PTHR42951">
    <property type="entry name" value="METALLO-BETA-LACTAMASE DOMAIN-CONTAINING"/>
    <property type="match status" value="1"/>
</dbReference>
<comment type="caution">
    <text evidence="3">The sequence shown here is derived from an EMBL/GenBank/DDBJ whole genome shotgun (WGS) entry which is preliminary data.</text>
</comment>
<proteinExistence type="predicted"/>
<dbReference type="SMART" id="SM00849">
    <property type="entry name" value="Lactamase_B"/>
    <property type="match status" value="1"/>
</dbReference>
<reference evidence="3 4" key="1">
    <citation type="submission" date="2020-08" db="EMBL/GenBank/DDBJ databases">
        <title>Genomic Encyclopedia of Type Strains, Phase IV (KMG-IV): sequencing the most valuable type-strain genomes for metagenomic binning, comparative biology and taxonomic classification.</title>
        <authorList>
            <person name="Goeker M."/>
        </authorList>
    </citation>
    <scope>NUCLEOTIDE SEQUENCE [LARGE SCALE GENOMIC DNA]</scope>
    <source>
        <strain evidence="3 4">DSM 29007</strain>
    </source>
</reference>
<evidence type="ECO:0000259" key="2">
    <source>
        <dbReference type="SMART" id="SM00849"/>
    </source>
</evidence>
<feature type="region of interest" description="Disordered" evidence="1">
    <location>
        <begin position="1"/>
        <end position="21"/>
    </location>
</feature>
<sequence>MAETMERVSGKQREREEFPSTGLAREVAPDLAYLRCKIVNVMFSGPSGAGDRGWVLIDTGLYGSAGKIAQAAEERFGAGARPRAIILTHGHFDHIGAVRELAESWDAVVYAHPLELPYLTGASKYPPPDPTVGGGAMARLSFTYPRGPIDLGSRVQPLPADGSVPGMPGWRWIHTPGHTAGHVSLFRDADRTLVAGDAFVTTRQEALTYVLEQTPEVNGPPMYYTPDWAASELSVQALAMLEPEIAVTGHGIPLSGPQLREELKTLALEFRDVAVPAHGRYVNNPAVTDERGIVSVPPPVVDRDKVYLAAGMAFGVGLLAAKVASVRRHRRAEAHPAPRAAYAAPRHADADAVAYVEVDDTDGFNLSRFDYYPSTETHRRRSLGGRREPLIL</sequence>
<protein>
    <submittedName>
        <fullName evidence="3">Glyoxylase-like metal-dependent hydrolase (Beta-lactamase superfamily II)</fullName>
    </submittedName>
</protein>
<name>A0A841H404_9BACT</name>
<dbReference type="InterPro" id="IPR001279">
    <property type="entry name" value="Metallo-B-lactamas"/>
</dbReference>
<evidence type="ECO:0000313" key="4">
    <source>
        <dbReference type="Proteomes" id="UP000582837"/>
    </source>
</evidence>
<dbReference type="PANTHER" id="PTHR42951:SF17">
    <property type="entry name" value="METALLO-BETA-LACTAMASE DOMAIN-CONTAINING PROTEIN"/>
    <property type="match status" value="1"/>
</dbReference>
<evidence type="ECO:0000256" key="1">
    <source>
        <dbReference type="SAM" id="MobiDB-lite"/>
    </source>
</evidence>
<evidence type="ECO:0000313" key="3">
    <source>
        <dbReference type="EMBL" id="MBB6072529.1"/>
    </source>
</evidence>
<dbReference type="InterPro" id="IPR050855">
    <property type="entry name" value="NDM-1-like"/>
</dbReference>
<dbReference type="Pfam" id="PF00753">
    <property type="entry name" value="Lactamase_B"/>
    <property type="match status" value="1"/>
</dbReference>
<accession>A0A841H404</accession>
<keyword evidence="4" id="KW-1185">Reference proteome</keyword>
<gene>
    <name evidence="3" type="ORF">HNQ61_004192</name>
</gene>
<dbReference type="AlphaFoldDB" id="A0A841H404"/>
<dbReference type="EMBL" id="JACHIA010000016">
    <property type="protein sequence ID" value="MBB6072529.1"/>
    <property type="molecule type" value="Genomic_DNA"/>
</dbReference>
<feature type="compositionally biased region" description="Basic and acidic residues" evidence="1">
    <location>
        <begin position="1"/>
        <end position="18"/>
    </location>
</feature>
<dbReference type="Proteomes" id="UP000582837">
    <property type="component" value="Unassembled WGS sequence"/>
</dbReference>
<keyword evidence="3" id="KW-0378">Hydrolase</keyword>
<dbReference type="GO" id="GO:0016787">
    <property type="term" value="F:hydrolase activity"/>
    <property type="evidence" value="ECO:0007669"/>
    <property type="project" value="UniProtKB-KW"/>
</dbReference>
<feature type="domain" description="Metallo-beta-lactamase" evidence="2">
    <location>
        <begin position="38"/>
        <end position="250"/>
    </location>
</feature>
<dbReference type="CDD" id="cd07721">
    <property type="entry name" value="yflN-like_MBL-fold"/>
    <property type="match status" value="1"/>
</dbReference>
<dbReference type="Gene3D" id="3.60.15.10">
    <property type="entry name" value="Ribonuclease Z/Hydroxyacylglutathione hydrolase-like"/>
    <property type="match status" value="1"/>
</dbReference>
<dbReference type="InterPro" id="IPR036866">
    <property type="entry name" value="RibonucZ/Hydroxyglut_hydro"/>
</dbReference>